<evidence type="ECO:0000256" key="5">
    <source>
        <dbReference type="SAM" id="Phobius"/>
    </source>
</evidence>
<dbReference type="PANTHER" id="PTHR36108">
    <property type="entry name" value="COLOSSIN-B-RELATED"/>
    <property type="match status" value="1"/>
</dbReference>
<keyword evidence="5" id="KW-0812">Transmembrane</keyword>
<evidence type="ECO:0000256" key="4">
    <source>
        <dbReference type="ARBA" id="ARBA00022737"/>
    </source>
</evidence>
<keyword evidence="10" id="KW-1185">Reference proteome</keyword>
<comment type="similarity">
    <text evidence="1">Belongs to the serine-aspartate repeat-containing protein (SDr) family.</text>
</comment>
<feature type="domain" description="MucBP" evidence="7">
    <location>
        <begin position="1275"/>
        <end position="1337"/>
    </location>
</feature>
<feature type="domain" description="SpaA-like prealbumin fold" evidence="8">
    <location>
        <begin position="843"/>
        <end position="913"/>
    </location>
</feature>
<feature type="chain" id="PRO_5026046958" evidence="6">
    <location>
        <begin position="28"/>
        <end position="1396"/>
    </location>
</feature>
<dbReference type="Pfam" id="PF06458">
    <property type="entry name" value="MucBP"/>
    <property type="match status" value="3"/>
</dbReference>
<dbReference type="Gene3D" id="2.60.40.10">
    <property type="entry name" value="Immunoglobulins"/>
    <property type="match status" value="3"/>
</dbReference>
<dbReference type="Pfam" id="PF17802">
    <property type="entry name" value="SpaA"/>
    <property type="match status" value="3"/>
</dbReference>
<sequence length="1396" mass="153445">MNYKKSIWVMLLILCSSILVTPLTSFGAISADANRATGSLQMDDPNQDNGEHPEKAIRIYSKVDVPGDAPNLENGHIRVAVPKNTVFKAVTNQDITTSAASLKQAEVTDDANNYYIDYYLNTVGSGSSVALPFSVYFKKPNENQKSGVITQTILDSQNNVLDTTTKTLTVQTQPNTYYTYDTTRTYGDGEIDTNGKSKSDVSVTMSIYSRQYYGEDERDQKISIILPNNIDFNTANAGNWVYDPATRTASMIIHAGASVPVLPITIKAGVPVPGSDNIKMVTTYVNPKVGEQPDSQDITYNYRRVSPVTDSVSKRVTFGSDWQMNAKKIDANTELQSIITPNVGSENHRLSSLTDENNDDMTSYTVQSGAVLNGSLTADQKVNQLVGTTLDGQTVILANNLDNGRINFKTDQVQSYKSLKLTFTNATELNNSLNLTIFSKFKMDQVQAFKTSDSTRQQLTDLARADYSGNTVNSSDYGYMTKSIPTVSGYSISLDNKNLYKGQISNIDAEFSLSNFNNTNVNLKNPRVTFIVPNGAELAKGDNAKIKGLKDVSVQNNINGTGKTAITGTPTMDLNANSYPEFNVPIQANNNLRLGQKYPVEVYLTFTNNDGNYTNYGSDNMMSAMTKNINDLYNLTANTNAPGKAASLTSDFNYNPPRELITSKSVKGQGADDFVSDTGLTEDAGSVETYRLNAFNNGLDDVKNFGLIDVLPHVTDKNGSQFKLNLKSKINIDDANYQDKFNIYYSTDKPSGDTSTLYNHAKWVTDPTDLSKVTMIKITLKDGEKLKSGDEVNFDFEAQIPNDLTIKDGAKAVNIFESTTNEGQTFIDSPSATTSVNYKTSAVNVTKVAVQDPNLKLAHAKYQLYDYDTDQLLNDGKEYETDENGQFTIDHLKPGHYYMRETVAPDGYLIAGNATTEKQQTQFEIVRNQTDATAVTYTDVPKHSLEIDKIDAKSQKALADAEFELKDQAGNLIAKQVKTNAFGQAFVYDLKPGTYDLKETKAPVGYKLNQKIFKIEVKDDTTLIKQEVEDQAIAATMVLKKVDQGTKNPLAGAKFLLSDDDPKTKDQTLTSDAAGMVSAVNLTAGKYTIKEIAAPDGYELAANSKSFTVDSKTDQIDLGAVDNKRHVDPIVKGTVHVKYVDEKGHEIAHPMTLNGVVGTQYVSEKKTIKGYTFQKMDGAASGKFTKADQTVTYIYQKDVQKAGNVTVKYEDETGNEIAKAEILTGKIGEKYQTKQKAITGYVFQKMDGSASGKFTDKEQTVTYVYTKHTDTTNADVTVQYVDEKSQEIAKTETKHGKIGEKYTTEQKMIKGYTFKEVKGKTSGTFTDQAQRVIYIYTKDGDVNHVVNPDAPNDAGTITNVIHSLLPQTAAQKITLIGMISVILATLAGVIVWKKRK</sequence>
<evidence type="ECO:0000256" key="3">
    <source>
        <dbReference type="ARBA" id="ARBA00022729"/>
    </source>
</evidence>
<protein>
    <submittedName>
        <fullName evidence="9">Uncharacterized protein</fullName>
    </submittedName>
</protein>
<keyword evidence="3 6" id="KW-0732">Signal</keyword>
<dbReference type="Proteomes" id="UP000500741">
    <property type="component" value="Chromosome"/>
</dbReference>
<evidence type="ECO:0000313" key="9">
    <source>
        <dbReference type="EMBL" id="QIL51223.1"/>
    </source>
</evidence>
<feature type="signal peptide" evidence="6">
    <location>
        <begin position="1"/>
        <end position="27"/>
    </location>
</feature>
<feature type="domain" description="SpaA-like prealbumin fold" evidence="8">
    <location>
        <begin position="1037"/>
        <end position="1118"/>
    </location>
</feature>
<dbReference type="InterPro" id="IPR009459">
    <property type="entry name" value="MucBP_dom"/>
</dbReference>
<evidence type="ECO:0000313" key="10">
    <source>
        <dbReference type="Proteomes" id="UP000500741"/>
    </source>
</evidence>
<name>A0A6G8B247_9LACO</name>
<keyword evidence="4" id="KW-0677">Repeat</keyword>
<dbReference type="PANTHER" id="PTHR36108:SF13">
    <property type="entry name" value="COLOSSIN-B-RELATED"/>
    <property type="match status" value="1"/>
</dbReference>
<feature type="domain" description="SpaA-like prealbumin fold" evidence="8">
    <location>
        <begin position="944"/>
        <end position="1031"/>
    </location>
</feature>
<dbReference type="InterPro" id="IPR013783">
    <property type="entry name" value="Ig-like_fold"/>
</dbReference>
<keyword evidence="5" id="KW-1133">Transmembrane helix</keyword>
<feature type="transmembrane region" description="Helical" evidence="5">
    <location>
        <begin position="1373"/>
        <end position="1392"/>
    </location>
</feature>
<dbReference type="KEGG" id="wco:G7084_07955"/>
<keyword evidence="2" id="KW-0964">Secreted</keyword>
<organism evidence="9 10">
    <name type="scientific">Weissella coleopterorum</name>
    <dbReference type="NCBI Taxonomy" id="2714949"/>
    <lineage>
        <taxon>Bacteria</taxon>
        <taxon>Bacillati</taxon>
        <taxon>Bacillota</taxon>
        <taxon>Bacilli</taxon>
        <taxon>Lactobacillales</taxon>
        <taxon>Lactobacillaceae</taxon>
        <taxon>Weissella</taxon>
    </lineage>
</organism>
<feature type="domain" description="MucBP" evidence="7">
    <location>
        <begin position="1204"/>
        <end position="1266"/>
    </location>
</feature>
<evidence type="ECO:0000256" key="6">
    <source>
        <dbReference type="SAM" id="SignalP"/>
    </source>
</evidence>
<keyword evidence="5" id="KW-0472">Membrane</keyword>
<dbReference type="InterPro" id="IPR041033">
    <property type="entry name" value="SpaA_PFL_dom_1"/>
</dbReference>
<accession>A0A6G8B247</accession>
<gene>
    <name evidence="9" type="ORF">G7084_07955</name>
</gene>
<dbReference type="EMBL" id="CP049888">
    <property type="protein sequence ID" value="QIL51223.1"/>
    <property type="molecule type" value="Genomic_DNA"/>
</dbReference>
<feature type="domain" description="MucBP" evidence="7">
    <location>
        <begin position="1134"/>
        <end position="1196"/>
    </location>
</feature>
<evidence type="ECO:0000256" key="1">
    <source>
        <dbReference type="ARBA" id="ARBA00007257"/>
    </source>
</evidence>
<evidence type="ECO:0000259" key="8">
    <source>
        <dbReference type="Pfam" id="PF17802"/>
    </source>
</evidence>
<evidence type="ECO:0000256" key="2">
    <source>
        <dbReference type="ARBA" id="ARBA00022525"/>
    </source>
</evidence>
<dbReference type="Gene3D" id="3.10.20.320">
    <property type="entry name" value="Putative peptidoglycan bound protein (lpxtg motif)"/>
    <property type="match status" value="3"/>
</dbReference>
<dbReference type="RefSeq" id="WP_166011599.1">
    <property type="nucleotide sequence ID" value="NZ_CP049888.1"/>
</dbReference>
<reference evidence="9 10" key="1">
    <citation type="submission" date="2020-03" db="EMBL/GenBank/DDBJ databases">
        <title>Weissella sp. nov., isolated from Cybister lewisianus.</title>
        <authorList>
            <person name="Hyun D.-W."/>
            <person name="Bae J.-W."/>
        </authorList>
    </citation>
    <scope>NUCLEOTIDE SEQUENCE [LARGE SCALE GENOMIC DNA]</scope>
    <source>
        <strain evidence="9 10">HDW19</strain>
    </source>
</reference>
<dbReference type="SUPFAM" id="SSF49478">
    <property type="entry name" value="Cna protein B-type domain"/>
    <property type="match status" value="3"/>
</dbReference>
<proteinExistence type="inferred from homology"/>
<evidence type="ECO:0000259" key="7">
    <source>
        <dbReference type="Pfam" id="PF06458"/>
    </source>
</evidence>